<evidence type="ECO:0000256" key="1">
    <source>
        <dbReference type="ARBA" id="ARBA00004651"/>
    </source>
</evidence>
<dbReference type="PROSITE" id="PS50929">
    <property type="entry name" value="ABC_TM1F"/>
    <property type="match status" value="1"/>
</dbReference>
<dbReference type="InterPro" id="IPR005074">
    <property type="entry name" value="Peptidase_C39"/>
</dbReference>
<keyword evidence="9" id="KW-0080">Bacteriocin transport</keyword>
<proteinExistence type="predicted"/>
<feature type="domain" description="ABC transmembrane type-1" evidence="13">
    <location>
        <begin position="190"/>
        <end position="470"/>
    </location>
</feature>
<feature type="transmembrane region" description="Helical" evidence="11">
    <location>
        <begin position="409"/>
        <end position="431"/>
    </location>
</feature>
<keyword evidence="3" id="KW-0547">Nucleotide-binding</keyword>
<evidence type="ECO:0000259" key="13">
    <source>
        <dbReference type="PROSITE" id="PS50929"/>
    </source>
</evidence>
<dbReference type="InterPro" id="IPR011527">
    <property type="entry name" value="ABC1_TM_dom"/>
</dbReference>
<evidence type="ECO:0000313" key="15">
    <source>
        <dbReference type="EMBL" id="MFB8774826.1"/>
    </source>
</evidence>
<dbReference type="SMART" id="SM00382">
    <property type="entry name" value="AAA"/>
    <property type="match status" value="1"/>
</dbReference>
<name>A0ABV5EDF1_9ACTN</name>
<dbReference type="CDD" id="cd02420">
    <property type="entry name" value="Peptidase_C39D"/>
    <property type="match status" value="1"/>
</dbReference>
<gene>
    <name evidence="15" type="ORF">VSS16_19175</name>
</gene>
<dbReference type="InterPro" id="IPR003593">
    <property type="entry name" value="AAA+_ATPase"/>
</dbReference>
<feature type="transmembrane region" description="Helical" evidence="11">
    <location>
        <begin position="187"/>
        <end position="207"/>
    </location>
</feature>
<dbReference type="PROSITE" id="PS50893">
    <property type="entry name" value="ABC_TRANSPORTER_2"/>
    <property type="match status" value="1"/>
</dbReference>
<dbReference type="SUPFAM" id="SSF90123">
    <property type="entry name" value="ABC transporter transmembrane region"/>
    <property type="match status" value="1"/>
</dbReference>
<keyword evidence="6" id="KW-0813">Transport</keyword>
<dbReference type="Pfam" id="PF00005">
    <property type="entry name" value="ABC_tran"/>
    <property type="match status" value="1"/>
</dbReference>
<keyword evidence="6" id="KW-0653">Protein transport</keyword>
<dbReference type="InterPro" id="IPR022514">
    <property type="entry name" value="NHPM_micro_ABC1"/>
</dbReference>
<dbReference type="EMBL" id="JAYMRP010000015">
    <property type="protein sequence ID" value="MFB8774826.1"/>
    <property type="molecule type" value="Genomic_DNA"/>
</dbReference>
<keyword evidence="5" id="KW-0067">ATP-binding</keyword>
<feature type="domain" description="Peptidase C39" evidence="14">
    <location>
        <begin position="35"/>
        <end position="158"/>
    </location>
</feature>
<feature type="domain" description="ABC transporter" evidence="12">
    <location>
        <begin position="507"/>
        <end position="740"/>
    </location>
</feature>
<keyword evidence="4" id="KW-0378">Hydrolase</keyword>
<dbReference type="Gene3D" id="3.40.50.300">
    <property type="entry name" value="P-loop containing nucleotide triphosphate hydrolases"/>
    <property type="match status" value="1"/>
</dbReference>
<dbReference type="Pfam" id="PF03412">
    <property type="entry name" value="Peptidase_C39"/>
    <property type="match status" value="1"/>
</dbReference>
<dbReference type="RefSeq" id="WP_376733511.1">
    <property type="nucleotide sequence ID" value="NZ_JAYMRP010000015.1"/>
</dbReference>
<comment type="subcellular location">
    <subcellularLocation>
        <location evidence="1">Cell membrane</location>
        <topology evidence="1">Multi-pass membrane protein</topology>
    </subcellularLocation>
</comment>
<feature type="transmembrane region" description="Helical" evidence="11">
    <location>
        <begin position="227"/>
        <end position="245"/>
    </location>
</feature>
<dbReference type="PANTHER" id="PTHR24221:SF654">
    <property type="entry name" value="ATP-BINDING CASSETTE SUB-FAMILY B MEMBER 6"/>
    <property type="match status" value="1"/>
</dbReference>
<evidence type="ECO:0000256" key="4">
    <source>
        <dbReference type="ARBA" id="ARBA00022807"/>
    </source>
</evidence>
<accession>A0ABV5EDF1</accession>
<evidence type="ECO:0000259" key="12">
    <source>
        <dbReference type="PROSITE" id="PS50893"/>
    </source>
</evidence>
<dbReference type="Pfam" id="PF00664">
    <property type="entry name" value="ABC_membrane"/>
    <property type="match status" value="1"/>
</dbReference>
<protein>
    <submittedName>
        <fullName evidence="15">NHLP family bacteriocin export ABC transporter peptidase/permease/ATPase subunit</fullName>
    </submittedName>
</protein>
<evidence type="ECO:0000256" key="2">
    <source>
        <dbReference type="ARBA" id="ARBA00022692"/>
    </source>
</evidence>
<sequence length="741" mass="80057">MTTAQRTRGRRRAAPPKRSVPRPRARAVRTPTVLQMEAVECGAASLAMVLGHYGRHVPLEELRIACGVSRDGSRAGNLLKAARSYGLTAKGMQMDLAALAEVRAPAILFWEFNHYVVYDGMGRRLGRHGVYVNDPGKGRRFVSLEDFDGSFTGVVLTMEPGDGFTSGGRRPGVWGAMPARLRGTAGTLPAAVLASLLLVLVGAAVPALSRTYIDTFLIGGQTALLDVLFASMGACVLLTVVLTWLQQANLHHGRIISSTLSSARFLRHLLRLPVTFYAQRSPADLVQRLQSNDAVAETLARDLAAAGVDAIVVVLYAVLLYTYDPQLTFVGIGVALLNIVAMRIVVRLRATRTAKLRADSARLTNTAYTGLQLIETMKATGAEDGYFRKWAGQHATTLEEQQRLGVPTAWLGVVAPTLATVNSALILWIGGMRAIEGHVSVGLLVAFQALVTRFTAPLTRLNGVAGRIQDFAADVARLKDVENFRADPLYDRADGGPDATRRLRGHVELTNVTFGYSPLDKPLLSGFDLTVGPGQQVALVGGSGSGKSTVSRLISGLYTPWEGVIRVDGERIEDVPRGALAASVSFVDQEVFLFEGTVRDNVTLWDPSIPDEAVVEALRDAALYDVVARRPGGIHSPVEQDGRNFSGGQRQRLEIARALVRRPSVLVLDEVTSALDAETELVVMDNLRRRGCACVVIAHRLSTVRDSDEIVVLQHGTIVERGRHDELVARGGAYAALVRER</sequence>
<dbReference type="InterPro" id="IPR039421">
    <property type="entry name" value="Type_1_exporter"/>
</dbReference>
<dbReference type="Gene3D" id="1.20.1560.10">
    <property type="entry name" value="ABC transporter type 1, transmembrane domain"/>
    <property type="match status" value="1"/>
</dbReference>
<dbReference type="InterPro" id="IPR003439">
    <property type="entry name" value="ABC_transporter-like_ATP-bd"/>
</dbReference>
<evidence type="ECO:0000256" key="5">
    <source>
        <dbReference type="ARBA" id="ARBA00022840"/>
    </source>
</evidence>
<dbReference type="SUPFAM" id="SSF52540">
    <property type="entry name" value="P-loop containing nucleoside triphosphate hydrolases"/>
    <property type="match status" value="1"/>
</dbReference>
<dbReference type="PROSITE" id="PS00211">
    <property type="entry name" value="ABC_TRANSPORTER_1"/>
    <property type="match status" value="1"/>
</dbReference>
<feature type="transmembrane region" description="Helical" evidence="11">
    <location>
        <begin position="303"/>
        <end position="321"/>
    </location>
</feature>
<keyword evidence="4" id="KW-0788">Thiol protease</keyword>
<dbReference type="PROSITE" id="PS50990">
    <property type="entry name" value="PEPTIDASE_C39"/>
    <property type="match status" value="1"/>
</dbReference>
<dbReference type="Proteomes" id="UP001585080">
    <property type="component" value="Unassembled WGS sequence"/>
</dbReference>
<evidence type="ECO:0000259" key="14">
    <source>
        <dbReference type="PROSITE" id="PS50990"/>
    </source>
</evidence>
<feature type="region of interest" description="Disordered" evidence="10">
    <location>
        <begin position="1"/>
        <end position="27"/>
    </location>
</feature>
<dbReference type="PANTHER" id="PTHR24221">
    <property type="entry name" value="ATP-BINDING CASSETTE SUB-FAMILY B"/>
    <property type="match status" value="1"/>
</dbReference>
<keyword evidence="7 11" id="KW-1133">Transmembrane helix</keyword>
<evidence type="ECO:0000256" key="11">
    <source>
        <dbReference type="SAM" id="Phobius"/>
    </source>
</evidence>
<evidence type="ECO:0000313" key="16">
    <source>
        <dbReference type="Proteomes" id="UP001585080"/>
    </source>
</evidence>
<feature type="transmembrane region" description="Helical" evidence="11">
    <location>
        <begin position="327"/>
        <end position="346"/>
    </location>
</feature>
<evidence type="ECO:0000256" key="9">
    <source>
        <dbReference type="ARBA" id="ARBA00043264"/>
    </source>
</evidence>
<organism evidence="15 16">
    <name type="scientific">Streptomyces broussonetiae</name>
    <dbReference type="NCBI Taxonomy" id="2686304"/>
    <lineage>
        <taxon>Bacteria</taxon>
        <taxon>Bacillati</taxon>
        <taxon>Actinomycetota</taxon>
        <taxon>Actinomycetes</taxon>
        <taxon>Kitasatosporales</taxon>
        <taxon>Streptomycetaceae</taxon>
        <taxon>Streptomyces</taxon>
    </lineage>
</organism>
<evidence type="ECO:0000256" key="3">
    <source>
        <dbReference type="ARBA" id="ARBA00022741"/>
    </source>
</evidence>
<evidence type="ECO:0000256" key="8">
    <source>
        <dbReference type="ARBA" id="ARBA00023136"/>
    </source>
</evidence>
<evidence type="ECO:0000256" key="10">
    <source>
        <dbReference type="SAM" id="MobiDB-lite"/>
    </source>
</evidence>
<dbReference type="InterPro" id="IPR017871">
    <property type="entry name" value="ABC_transporter-like_CS"/>
</dbReference>
<dbReference type="InterPro" id="IPR027417">
    <property type="entry name" value="P-loop_NTPase"/>
</dbReference>
<dbReference type="InterPro" id="IPR036640">
    <property type="entry name" value="ABC1_TM_sf"/>
</dbReference>
<reference evidence="15 16" key="1">
    <citation type="submission" date="2024-01" db="EMBL/GenBank/DDBJ databases">
        <title>Genome mining of biosynthetic gene clusters to explore secondary metabolites of Streptomyces sp.</title>
        <authorList>
            <person name="Baig A."/>
            <person name="Ajitkumar Shintre N."/>
            <person name="Kumar H."/>
            <person name="Anbarasu A."/>
            <person name="Ramaiah S."/>
        </authorList>
    </citation>
    <scope>NUCLEOTIDE SEQUENCE [LARGE SCALE GENOMIC DNA]</scope>
    <source>
        <strain evidence="15 16">A57</strain>
    </source>
</reference>
<evidence type="ECO:0000256" key="7">
    <source>
        <dbReference type="ARBA" id="ARBA00022989"/>
    </source>
</evidence>
<keyword evidence="2 11" id="KW-0812">Transmembrane</keyword>
<evidence type="ECO:0000256" key="6">
    <source>
        <dbReference type="ARBA" id="ARBA00022927"/>
    </source>
</evidence>
<dbReference type="Gene3D" id="3.90.70.10">
    <property type="entry name" value="Cysteine proteinases"/>
    <property type="match status" value="1"/>
</dbReference>
<feature type="compositionally biased region" description="Basic residues" evidence="10">
    <location>
        <begin position="7"/>
        <end position="27"/>
    </location>
</feature>
<keyword evidence="4" id="KW-0645">Protease</keyword>
<keyword evidence="8 11" id="KW-0472">Membrane</keyword>
<comment type="caution">
    <text evidence="15">The sequence shown here is derived from an EMBL/GenBank/DDBJ whole genome shotgun (WGS) entry which is preliminary data.</text>
</comment>
<keyword evidence="16" id="KW-1185">Reference proteome</keyword>
<dbReference type="NCBIfam" id="TIGR03796">
    <property type="entry name" value="NHLM_micro_ABC1"/>
    <property type="match status" value="1"/>
</dbReference>